<dbReference type="SUPFAM" id="SSF52317">
    <property type="entry name" value="Class I glutamine amidotransferase-like"/>
    <property type="match status" value="1"/>
</dbReference>
<accession>A0A0K2JI89</accession>
<dbReference type="RefSeq" id="WP_053391253.1">
    <property type="nucleotide sequence ID" value="NZ_CP010899.1"/>
</dbReference>
<dbReference type="InterPro" id="IPR029062">
    <property type="entry name" value="Class_I_gatase-like"/>
</dbReference>
<dbReference type="InterPro" id="IPR006287">
    <property type="entry name" value="DJ-1"/>
</dbReference>
<dbReference type="OrthoDB" id="9800516at2"/>
<proteinExistence type="predicted"/>
<reference evidence="2 3" key="1">
    <citation type="journal article" date="2015" name="Genome Announc.">
        <title>Complete Genome Sequence of Spiroplasma kunkelii Strain CR2-3x, Causal Agent of Corn Stunt Disease in Zea mays L.</title>
        <authorList>
            <person name="Davis R.E."/>
            <person name="Shao J."/>
            <person name="Dally E.L."/>
            <person name="Zhao Y."/>
            <person name="Gasparich G.E."/>
            <person name="Gaynor B.J."/>
            <person name="Athey J.C."/>
            <person name="Harrison N.A."/>
            <person name="Donofrio N."/>
        </authorList>
    </citation>
    <scope>NUCLEOTIDE SEQUENCE [LARGE SCALE GENOMIC DNA]</scope>
    <source>
        <strain evidence="2 3">CR2-3x</strain>
    </source>
</reference>
<organism evidence="2 3">
    <name type="scientific">Spiroplasma kunkelii CR2-3x</name>
    <dbReference type="NCBI Taxonomy" id="273035"/>
    <lineage>
        <taxon>Bacteria</taxon>
        <taxon>Bacillati</taxon>
        <taxon>Mycoplasmatota</taxon>
        <taxon>Mollicutes</taxon>
        <taxon>Entomoplasmatales</taxon>
        <taxon>Spiroplasmataceae</taxon>
        <taxon>Spiroplasma</taxon>
    </lineage>
</organism>
<keyword evidence="3" id="KW-1185">Reference proteome</keyword>
<name>A0A0K2JI89_SPIKU</name>
<evidence type="ECO:0000313" key="2">
    <source>
        <dbReference type="EMBL" id="ALA98158.1"/>
    </source>
</evidence>
<dbReference type="PATRIC" id="fig|273035.7.peg.1578"/>
<dbReference type="GO" id="GO:0005737">
    <property type="term" value="C:cytoplasm"/>
    <property type="evidence" value="ECO:0007669"/>
    <property type="project" value="TreeGrafter"/>
</dbReference>
<evidence type="ECO:0000313" key="3">
    <source>
        <dbReference type="Proteomes" id="UP000062963"/>
    </source>
</evidence>
<dbReference type="Gene3D" id="3.40.50.880">
    <property type="match status" value="1"/>
</dbReference>
<protein>
    <submittedName>
        <fullName evidence="2">DJ-1 family protein</fullName>
    </submittedName>
</protein>
<gene>
    <name evidence="2" type="ORF">SKUN_001285</name>
</gene>
<dbReference type="InterPro" id="IPR002818">
    <property type="entry name" value="DJ-1/PfpI"/>
</dbReference>
<sequence length="183" mass="19891">MKFALFLATGFEEGEAIITTDVLRRGGIKLKLISITKALEVVSSHDVTIKADKLIEDIKYEDYDGFILPGGRIGVDNLAKNEMLKDWLLKANNDQKIIAAVCAAPQILGHLGILDNKEVTSYPGCIEGMEKAIYNDEMAAITDGHIITGASVGSTMNFALAIADRVLGAKKVMKLQNELVIRD</sequence>
<dbReference type="PANTHER" id="PTHR48094:SF12">
    <property type="entry name" value="PARKINSON DISEASE PROTEIN 7 HOMOLOG"/>
    <property type="match status" value="1"/>
</dbReference>
<dbReference type="KEGG" id="skn:SKUN_001285"/>
<dbReference type="NCBIfam" id="TIGR01383">
    <property type="entry name" value="not_thiJ"/>
    <property type="match status" value="1"/>
</dbReference>
<dbReference type="AlphaFoldDB" id="A0A0K2JI89"/>
<evidence type="ECO:0000259" key="1">
    <source>
        <dbReference type="Pfam" id="PF01965"/>
    </source>
</evidence>
<dbReference type="InterPro" id="IPR050325">
    <property type="entry name" value="Prot/Nucl_acid_deglycase"/>
</dbReference>
<dbReference type="EMBL" id="CP010899">
    <property type="protein sequence ID" value="ALA98158.1"/>
    <property type="molecule type" value="Genomic_DNA"/>
</dbReference>
<feature type="domain" description="DJ-1/PfpI" evidence="1">
    <location>
        <begin position="2"/>
        <end position="163"/>
    </location>
</feature>
<dbReference type="CDD" id="cd03135">
    <property type="entry name" value="GATase1_DJ-1"/>
    <property type="match status" value="1"/>
</dbReference>
<dbReference type="STRING" id="273035.SKUN_001285"/>
<dbReference type="Proteomes" id="UP000062963">
    <property type="component" value="Chromosome"/>
</dbReference>
<dbReference type="Pfam" id="PF01965">
    <property type="entry name" value="DJ-1_PfpI"/>
    <property type="match status" value="1"/>
</dbReference>
<dbReference type="PANTHER" id="PTHR48094">
    <property type="entry name" value="PROTEIN/NUCLEIC ACID DEGLYCASE DJ-1-RELATED"/>
    <property type="match status" value="1"/>
</dbReference>